<gene>
    <name evidence="3" type="ORF">RND15_01805</name>
</gene>
<dbReference type="EMBL" id="JAVRFD010000001">
    <property type="protein sequence ID" value="MDT0541451.1"/>
    <property type="molecule type" value="Genomic_DNA"/>
</dbReference>
<comment type="caution">
    <text evidence="3">The sequence shown here is derived from an EMBL/GenBank/DDBJ whole genome shotgun (WGS) entry which is preliminary data.</text>
</comment>
<accession>A0ABU2X7I9</accession>
<keyword evidence="4" id="KW-1185">Reference proteome</keyword>
<organism evidence="3 4">
    <name type="scientific">Streptomyces lonegramiae</name>
    <dbReference type="NCBI Taxonomy" id="3075524"/>
    <lineage>
        <taxon>Bacteria</taxon>
        <taxon>Bacillati</taxon>
        <taxon>Actinomycetota</taxon>
        <taxon>Actinomycetes</taxon>
        <taxon>Kitasatosporales</taxon>
        <taxon>Streptomycetaceae</taxon>
        <taxon>Streptomyces</taxon>
    </lineage>
</organism>
<dbReference type="PANTHER" id="PTHR30290">
    <property type="entry name" value="PERIPLASMIC BINDING COMPONENT OF ABC TRANSPORTER"/>
    <property type="match status" value="1"/>
</dbReference>
<protein>
    <submittedName>
        <fullName evidence="3">ABC transporter substrate-binding protein</fullName>
    </submittedName>
</protein>
<dbReference type="Pfam" id="PF00496">
    <property type="entry name" value="SBP_bac_5"/>
    <property type="match status" value="1"/>
</dbReference>
<evidence type="ECO:0000259" key="2">
    <source>
        <dbReference type="Pfam" id="PF00496"/>
    </source>
</evidence>
<sequence>MSTRRAFIVRAAASAVAVPLGASACTAGTGAGGAGTSGKGAQALVFGKTDGGTMFVRNYNMFGPATQKSPNSELIYEPLARIDYSDGAKVKPWLAKSLEFDESGTTLTVKLRDDVKFSDGKPMTADDVVFSLGIPLKDSSFNTGGTTYERVAKKDATTVTLHWKQPAFSELGQLASIQVPIVPKHIWAGKDLKSWTNPDPVGTGPFTLERFAAQQVTLRARDDYWGGTFALKELKVVPTSGDAVQAQLLRGDVDWALIAWNGAEKEYEAKDPKRHLYQKYATGGTYALFFNTDKAPFDNVHLRRALAMTIPRKDIVTMLQRPGTEAGPTGLVDEVFGDVILPEYRHKVQPVDAAGAQKELALSGFKVQGGKLVKDGKSYAPKLSFNQDYGWDPYANSMIRSWQKHLGITVKPVGAPGANLYEQQQAGDFDLTINFTLGGGVGGIYSGLSGRAYRPLGEKAATNYGRWKDQATDAALGKLLGSNEPAVTKSAGEELQKIVAQQVPYSPIYNSYWFIAINASHWEGWPTPEHFSHVPFPGLGPDTTLTLMNLKQAGK</sequence>
<proteinExistence type="predicted"/>
<evidence type="ECO:0000313" key="3">
    <source>
        <dbReference type="EMBL" id="MDT0541451.1"/>
    </source>
</evidence>
<feature type="domain" description="Solute-binding protein family 5" evidence="2">
    <location>
        <begin position="89"/>
        <end position="434"/>
    </location>
</feature>
<dbReference type="Gene3D" id="3.90.76.10">
    <property type="entry name" value="Dipeptide-binding Protein, Domain 1"/>
    <property type="match status" value="1"/>
</dbReference>
<evidence type="ECO:0000313" key="4">
    <source>
        <dbReference type="Proteomes" id="UP001180754"/>
    </source>
</evidence>
<dbReference type="PROSITE" id="PS51257">
    <property type="entry name" value="PROKAR_LIPOPROTEIN"/>
    <property type="match status" value="1"/>
</dbReference>
<dbReference type="SUPFAM" id="SSF53850">
    <property type="entry name" value="Periplasmic binding protein-like II"/>
    <property type="match status" value="1"/>
</dbReference>
<dbReference type="RefSeq" id="WP_311721719.1">
    <property type="nucleotide sequence ID" value="NZ_JAVRFD010000001.1"/>
</dbReference>
<reference evidence="3" key="1">
    <citation type="submission" date="2024-05" db="EMBL/GenBank/DDBJ databases">
        <title>30 novel species of actinomycetes from the DSMZ collection.</title>
        <authorList>
            <person name="Nouioui I."/>
        </authorList>
    </citation>
    <scope>NUCLEOTIDE SEQUENCE</scope>
    <source>
        <strain evidence="3">DSM 41529</strain>
    </source>
</reference>
<dbReference type="InterPro" id="IPR000914">
    <property type="entry name" value="SBP_5_dom"/>
</dbReference>
<name>A0ABU2X7I9_9ACTN</name>
<dbReference type="PROSITE" id="PS51318">
    <property type="entry name" value="TAT"/>
    <property type="match status" value="1"/>
</dbReference>
<dbReference type="Gene3D" id="3.40.190.10">
    <property type="entry name" value="Periplasmic binding protein-like II"/>
    <property type="match status" value="1"/>
</dbReference>
<dbReference type="Proteomes" id="UP001180754">
    <property type="component" value="Unassembled WGS sequence"/>
</dbReference>
<evidence type="ECO:0000256" key="1">
    <source>
        <dbReference type="SAM" id="SignalP"/>
    </source>
</evidence>
<dbReference type="InterPro" id="IPR039424">
    <property type="entry name" value="SBP_5"/>
</dbReference>
<dbReference type="Gene3D" id="3.10.105.10">
    <property type="entry name" value="Dipeptide-binding Protein, Domain 3"/>
    <property type="match status" value="1"/>
</dbReference>
<keyword evidence="1" id="KW-0732">Signal</keyword>
<feature type="signal peptide" evidence="1">
    <location>
        <begin position="1"/>
        <end position="24"/>
    </location>
</feature>
<dbReference type="InterPro" id="IPR006311">
    <property type="entry name" value="TAT_signal"/>
</dbReference>
<feature type="chain" id="PRO_5047022459" evidence="1">
    <location>
        <begin position="25"/>
        <end position="555"/>
    </location>
</feature>
<dbReference type="PANTHER" id="PTHR30290:SF16">
    <property type="entry name" value="OLIGOPEPTIDE ABC TRANSPORTER, PERIPLASMIC OLIGOPEPTIDE-BINDING PROTEIN"/>
    <property type="match status" value="1"/>
</dbReference>
<dbReference type="CDD" id="cd08509">
    <property type="entry name" value="PBP2_TmCBP_oligosaccharides_like"/>
    <property type="match status" value="1"/>
</dbReference>